<evidence type="ECO:0000313" key="2">
    <source>
        <dbReference type="Proteomes" id="UP000241764"/>
    </source>
</evidence>
<comment type="caution">
    <text evidence="1">The sequence shown here is derived from an EMBL/GenBank/DDBJ whole genome shotgun (WGS) entry which is preliminary data.</text>
</comment>
<dbReference type="Proteomes" id="UP000241764">
    <property type="component" value="Unassembled WGS sequence"/>
</dbReference>
<proteinExistence type="predicted"/>
<keyword evidence="2" id="KW-1185">Reference proteome</keyword>
<sequence>MGPECGDEIVAIGFHDANSDPVVIACREIREIATKTVIGGVSRGSRWVLRIWTFSGQISSLALRTNVSDSFVKNNHDI</sequence>
<evidence type="ECO:0000313" key="1">
    <source>
        <dbReference type="EMBL" id="PSH63138.1"/>
    </source>
</evidence>
<reference evidence="2" key="1">
    <citation type="submission" date="2017-11" db="EMBL/GenBank/DDBJ databases">
        <authorList>
            <person name="Kuznetsova I."/>
            <person name="Sazanova A."/>
            <person name="Chirak E."/>
            <person name="Safronova V."/>
            <person name="Willems A."/>
        </authorList>
    </citation>
    <scope>NUCLEOTIDE SEQUENCE [LARGE SCALE GENOMIC DNA]</scope>
    <source>
        <strain evidence="2">CCBAU 03422</strain>
    </source>
</reference>
<protein>
    <submittedName>
        <fullName evidence="1">Uncharacterized protein</fullName>
    </submittedName>
</protein>
<dbReference type="AlphaFoldDB" id="A0A2P7B9K6"/>
<name>A0A2P7B9K6_9HYPH</name>
<accession>A0A2P7B9K6</accession>
<organism evidence="1 2">
    <name type="scientific">Phyllobacterium sophorae</name>
    <dbReference type="NCBI Taxonomy" id="1520277"/>
    <lineage>
        <taxon>Bacteria</taxon>
        <taxon>Pseudomonadati</taxon>
        <taxon>Pseudomonadota</taxon>
        <taxon>Alphaproteobacteria</taxon>
        <taxon>Hyphomicrobiales</taxon>
        <taxon>Phyllobacteriaceae</taxon>
        <taxon>Phyllobacterium</taxon>
    </lineage>
</organism>
<dbReference type="EMBL" id="PGGM01000007">
    <property type="protein sequence ID" value="PSH63138.1"/>
    <property type="molecule type" value="Genomic_DNA"/>
</dbReference>
<gene>
    <name evidence="1" type="ORF">CU103_16405</name>
</gene>